<dbReference type="EMBL" id="JAXAVX010000007">
    <property type="protein sequence ID" value="MDX8152610.1"/>
    <property type="molecule type" value="Genomic_DNA"/>
</dbReference>
<comment type="caution">
    <text evidence="2">The sequence shown here is derived from an EMBL/GenBank/DDBJ whole genome shotgun (WGS) entry which is preliminary data.</text>
</comment>
<evidence type="ECO:0000256" key="1">
    <source>
        <dbReference type="SAM" id="SignalP"/>
    </source>
</evidence>
<evidence type="ECO:0000313" key="3">
    <source>
        <dbReference type="Proteomes" id="UP001277761"/>
    </source>
</evidence>
<name>A0ABU4VMD3_9ACTN</name>
<protein>
    <recommendedName>
        <fullName evidence="4">Lipoprotein</fullName>
    </recommendedName>
</protein>
<organism evidence="2 3">
    <name type="scientific">Patulibacter brassicae</name>
    <dbReference type="NCBI Taxonomy" id="1705717"/>
    <lineage>
        <taxon>Bacteria</taxon>
        <taxon>Bacillati</taxon>
        <taxon>Actinomycetota</taxon>
        <taxon>Thermoleophilia</taxon>
        <taxon>Solirubrobacterales</taxon>
        <taxon>Patulibacteraceae</taxon>
        <taxon>Patulibacter</taxon>
    </lineage>
</organism>
<dbReference type="RefSeq" id="WP_319954766.1">
    <property type="nucleotide sequence ID" value="NZ_JAXAVX010000007.1"/>
</dbReference>
<gene>
    <name evidence="2" type="ORF">SK069_13475</name>
</gene>
<sequence length="158" mass="16561">MRPGAARVLTLGAAALVAWGASGCGDAERFPDDDPRTAVGRLLLATVGQANGARACALLTQREQRRLDEGPAGSCRGALGKVAAVLPGQTDEPSASDRTISKLDFTTRVAGERAVVRVTGRGLDLRFTLVRDDFVAPRATDPGVPWRVDGGIEQLLRG</sequence>
<reference evidence="2 3" key="1">
    <citation type="submission" date="2023-11" db="EMBL/GenBank/DDBJ databases">
        <authorList>
            <person name="Xu M."/>
            <person name="Jiang T."/>
        </authorList>
    </citation>
    <scope>NUCLEOTIDE SEQUENCE [LARGE SCALE GENOMIC DNA]</scope>
    <source>
        <strain evidence="2 3">SD</strain>
    </source>
</reference>
<keyword evidence="3" id="KW-1185">Reference proteome</keyword>
<dbReference type="Proteomes" id="UP001277761">
    <property type="component" value="Unassembled WGS sequence"/>
</dbReference>
<feature type="signal peptide" evidence="1">
    <location>
        <begin position="1"/>
        <end position="20"/>
    </location>
</feature>
<accession>A0ABU4VMD3</accession>
<proteinExistence type="predicted"/>
<evidence type="ECO:0000313" key="2">
    <source>
        <dbReference type="EMBL" id="MDX8152610.1"/>
    </source>
</evidence>
<dbReference type="PROSITE" id="PS51257">
    <property type="entry name" value="PROKAR_LIPOPROTEIN"/>
    <property type="match status" value="1"/>
</dbReference>
<keyword evidence="1" id="KW-0732">Signal</keyword>
<feature type="chain" id="PRO_5045725752" description="Lipoprotein" evidence="1">
    <location>
        <begin position="21"/>
        <end position="158"/>
    </location>
</feature>
<evidence type="ECO:0008006" key="4">
    <source>
        <dbReference type="Google" id="ProtNLM"/>
    </source>
</evidence>